<feature type="region of interest" description="Disordered" evidence="1">
    <location>
        <begin position="1"/>
        <end position="30"/>
    </location>
</feature>
<gene>
    <name evidence="2" type="ORF">GCM10018793_69710</name>
</gene>
<dbReference type="EMBL" id="BNCD01000042">
    <property type="protein sequence ID" value="GHH88766.1"/>
    <property type="molecule type" value="Genomic_DNA"/>
</dbReference>
<dbReference type="RefSeq" id="WP_189939096.1">
    <property type="nucleotide sequence ID" value="NZ_BNCD01000042.1"/>
</dbReference>
<proteinExistence type="predicted"/>
<dbReference type="InterPro" id="IPR016181">
    <property type="entry name" value="Acyl_CoA_acyltransferase"/>
</dbReference>
<reference evidence="2" key="1">
    <citation type="journal article" date="2014" name="Int. J. Syst. Evol. Microbiol.">
        <title>Complete genome sequence of Corynebacterium casei LMG S-19264T (=DSM 44701T), isolated from a smear-ripened cheese.</title>
        <authorList>
            <consortium name="US DOE Joint Genome Institute (JGI-PGF)"/>
            <person name="Walter F."/>
            <person name="Albersmeier A."/>
            <person name="Kalinowski J."/>
            <person name="Ruckert C."/>
        </authorList>
    </citation>
    <scope>NUCLEOTIDE SEQUENCE</scope>
    <source>
        <strain evidence="2">JCM 5069</strain>
    </source>
</reference>
<comment type="caution">
    <text evidence="2">The sequence shown here is derived from an EMBL/GenBank/DDBJ whole genome shotgun (WGS) entry which is preliminary data.</text>
</comment>
<accession>A0A919LCS5</accession>
<dbReference type="InterPro" id="IPR007434">
    <property type="entry name" value="FemAB-like"/>
</dbReference>
<sequence length="405" mass="44528">MSSLTPDVSGDSGSCEAHATAGSTPGVERYGQIGQVPKWPAEERHHVFLTRGWTAGVEGAITKRQSYLLARTPAGEVEATAAAYDIGGDALPFFHPRRIVADLRDESLLEHLTADERAPAAAVAERLEAALVTCALSTSPFGFTHNFSATGGKPAILRLVRELGALREEWGADCSAVLYVEERDRDLRAALDEEGYTAVHIGANCVLPIAWDSFDGYLATLSRRRGVLKERRHFTEAGFTVGIEPAEANLDEIARLQARLQEKYGRPYDFEGERAVFVSVLENLGEYAHLLVGRKDGELLAFALFLEKDGIIHVKMAARDTERTAPESFAHFNLGYYEMIEEALRRGAREINYGPEGYATKLRRGCVAQKLYWYVKGPEGVRQDLAEAGRLVSLMHARHLAGLAD</sequence>
<evidence type="ECO:0008006" key="4">
    <source>
        <dbReference type="Google" id="ProtNLM"/>
    </source>
</evidence>
<protein>
    <recommendedName>
        <fullName evidence="4">BioF2-like acetyltransferase domain-containing protein</fullName>
    </recommendedName>
</protein>
<evidence type="ECO:0000313" key="2">
    <source>
        <dbReference type="EMBL" id="GHH88766.1"/>
    </source>
</evidence>
<dbReference type="AlphaFoldDB" id="A0A919LCS5"/>
<dbReference type="Gene3D" id="3.40.630.30">
    <property type="match status" value="1"/>
</dbReference>
<name>A0A919LCS5_9ACTN</name>
<reference evidence="2" key="2">
    <citation type="submission" date="2020-09" db="EMBL/GenBank/DDBJ databases">
        <authorList>
            <person name="Sun Q."/>
            <person name="Ohkuma M."/>
        </authorList>
    </citation>
    <scope>NUCLEOTIDE SEQUENCE</scope>
    <source>
        <strain evidence="2">JCM 5069</strain>
    </source>
</reference>
<keyword evidence="3" id="KW-1185">Reference proteome</keyword>
<evidence type="ECO:0000313" key="3">
    <source>
        <dbReference type="Proteomes" id="UP000603708"/>
    </source>
</evidence>
<evidence type="ECO:0000256" key="1">
    <source>
        <dbReference type="SAM" id="MobiDB-lite"/>
    </source>
</evidence>
<dbReference type="Pfam" id="PF04339">
    <property type="entry name" value="FemAB_like"/>
    <property type="match status" value="1"/>
</dbReference>
<organism evidence="2 3">
    <name type="scientific">Streptomyces sulfonofaciens</name>
    <dbReference type="NCBI Taxonomy" id="68272"/>
    <lineage>
        <taxon>Bacteria</taxon>
        <taxon>Bacillati</taxon>
        <taxon>Actinomycetota</taxon>
        <taxon>Actinomycetes</taxon>
        <taxon>Kitasatosporales</taxon>
        <taxon>Streptomycetaceae</taxon>
        <taxon>Streptomyces</taxon>
    </lineage>
</organism>
<dbReference type="SUPFAM" id="SSF55729">
    <property type="entry name" value="Acyl-CoA N-acyltransferases (Nat)"/>
    <property type="match status" value="1"/>
</dbReference>
<dbReference type="Proteomes" id="UP000603708">
    <property type="component" value="Unassembled WGS sequence"/>
</dbReference>